<feature type="transmembrane region" description="Helical" evidence="2">
    <location>
        <begin position="88"/>
        <end position="110"/>
    </location>
</feature>
<organism evidence="3 4">
    <name type="scientific">Lentithecium fluviatile CBS 122367</name>
    <dbReference type="NCBI Taxonomy" id="1168545"/>
    <lineage>
        <taxon>Eukaryota</taxon>
        <taxon>Fungi</taxon>
        <taxon>Dikarya</taxon>
        <taxon>Ascomycota</taxon>
        <taxon>Pezizomycotina</taxon>
        <taxon>Dothideomycetes</taxon>
        <taxon>Pleosporomycetidae</taxon>
        <taxon>Pleosporales</taxon>
        <taxon>Massarineae</taxon>
        <taxon>Lentitheciaceae</taxon>
        <taxon>Lentithecium</taxon>
    </lineage>
</organism>
<dbReference type="Proteomes" id="UP000799291">
    <property type="component" value="Unassembled WGS sequence"/>
</dbReference>
<feature type="region of interest" description="Disordered" evidence="1">
    <location>
        <begin position="37"/>
        <end position="75"/>
    </location>
</feature>
<accession>A0A6G1II92</accession>
<name>A0A6G1II92_9PLEO</name>
<sequence length="178" mass="18809">MVKVPQSGGDGHTFYMETTLGPGMVAFANDVRVRYQNTDFSTPTPTPTERSSSPASDVTSRFPPNEAPGSSVSGDAAAGNAGALSKTAYAGIGVAVAAVLVTLLAGFLVLARRRKEMRDSVPADAAELRDEWTRLQMLEMENAIPPQEMGLERGVAEVRGDVVASGELDGRRVAWELG</sequence>
<keyword evidence="4" id="KW-1185">Reference proteome</keyword>
<proteinExistence type="predicted"/>
<evidence type="ECO:0000313" key="3">
    <source>
        <dbReference type="EMBL" id="KAF2677957.1"/>
    </source>
</evidence>
<protein>
    <submittedName>
        <fullName evidence="3">Uncharacterized protein</fullName>
    </submittedName>
</protein>
<evidence type="ECO:0000256" key="2">
    <source>
        <dbReference type="SAM" id="Phobius"/>
    </source>
</evidence>
<dbReference type="EMBL" id="MU005616">
    <property type="protein sequence ID" value="KAF2677957.1"/>
    <property type="molecule type" value="Genomic_DNA"/>
</dbReference>
<dbReference type="OrthoDB" id="3795960at2759"/>
<gene>
    <name evidence="3" type="ORF">K458DRAFT_409285</name>
</gene>
<evidence type="ECO:0000256" key="1">
    <source>
        <dbReference type="SAM" id="MobiDB-lite"/>
    </source>
</evidence>
<feature type="compositionally biased region" description="Low complexity" evidence="1">
    <location>
        <begin position="41"/>
        <end position="54"/>
    </location>
</feature>
<evidence type="ECO:0000313" key="4">
    <source>
        <dbReference type="Proteomes" id="UP000799291"/>
    </source>
</evidence>
<dbReference type="AlphaFoldDB" id="A0A6G1II92"/>
<keyword evidence="2" id="KW-0812">Transmembrane</keyword>
<keyword evidence="2" id="KW-0472">Membrane</keyword>
<reference evidence="3" key="1">
    <citation type="journal article" date="2020" name="Stud. Mycol.">
        <title>101 Dothideomycetes genomes: a test case for predicting lifestyles and emergence of pathogens.</title>
        <authorList>
            <person name="Haridas S."/>
            <person name="Albert R."/>
            <person name="Binder M."/>
            <person name="Bloem J."/>
            <person name="Labutti K."/>
            <person name="Salamov A."/>
            <person name="Andreopoulos B."/>
            <person name="Baker S."/>
            <person name="Barry K."/>
            <person name="Bills G."/>
            <person name="Bluhm B."/>
            <person name="Cannon C."/>
            <person name="Castanera R."/>
            <person name="Culley D."/>
            <person name="Daum C."/>
            <person name="Ezra D."/>
            <person name="Gonzalez J."/>
            <person name="Henrissat B."/>
            <person name="Kuo A."/>
            <person name="Liang C."/>
            <person name="Lipzen A."/>
            <person name="Lutzoni F."/>
            <person name="Magnuson J."/>
            <person name="Mondo S."/>
            <person name="Nolan M."/>
            <person name="Ohm R."/>
            <person name="Pangilinan J."/>
            <person name="Park H.-J."/>
            <person name="Ramirez L."/>
            <person name="Alfaro M."/>
            <person name="Sun H."/>
            <person name="Tritt A."/>
            <person name="Yoshinaga Y."/>
            <person name="Zwiers L.-H."/>
            <person name="Turgeon B."/>
            <person name="Goodwin S."/>
            <person name="Spatafora J."/>
            <person name="Crous P."/>
            <person name="Grigoriev I."/>
        </authorList>
    </citation>
    <scope>NUCLEOTIDE SEQUENCE</scope>
    <source>
        <strain evidence="3">CBS 122367</strain>
    </source>
</reference>
<keyword evidence="2" id="KW-1133">Transmembrane helix</keyword>